<evidence type="ECO:0000313" key="2">
    <source>
        <dbReference type="EMBL" id="KZO94368.1"/>
    </source>
</evidence>
<gene>
    <name evidence="2" type="ORF">CALVIDRAFT_565728</name>
</gene>
<evidence type="ECO:0000256" key="1">
    <source>
        <dbReference type="SAM" id="MobiDB-lite"/>
    </source>
</evidence>
<reference evidence="2 3" key="1">
    <citation type="journal article" date="2016" name="Mol. Biol. Evol.">
        <title>Comparative Genomics of Early-Diverging Mushroom-Forming Fungi Provides Insights into the Origins of Lignocellulose Decay Capabilities.</title>
        <authorList>
            <person name="Nagy L.G."/>
            <person name="Riley R."/>
            <person name="Tritt A."/>
            <person name="Adam C."/>
            <person name="Daum C."/>
            <person name="Floudas D."/>
            <person name="Sun H."/>
            <person name="Yadav J.S."/>
            <person name="Pangilinan J."/>
            <person name="Larsson K.H."/>
            <person name="Matsuura K."/>
            <person name="Barry K."/>
            <person name="Labutti K."/>
            <person name="Kuo R."/>
            <person name="Ohm R.A."/>
            <person name="Bhattacharya S.S."/>
            <person name="Shirouzu T."/>
            <person name="Yoshinaga Y."/>
            <person name="Martin F.M."/>
            <person name="Grigoriev I.V."/>
            <person name="Hibbett D.S."/>
        </authorList>
    </citation>
    <scope>NUCLEOTIDE SEQUENCE [LARGE SCALE GENOMIC DNA]</scope>
    <source>
        <strain evidence="2 3">TUFC12733</strain>
    </source>
</reference>
<name>A0A167K829_CALVF</name>
<dbReference type="PANTHER" id="PTHR40788">
    <property type="entry name" value="CLR5 DOMAIN-CONTAINING PROTEIN-RELATED"/>
    <property type="match status" value="1"/>
</dbReference>
<feature type="compositionally biased region" description="Low complexity" evidence="1">
    <location>
        <begin position="494"/>
        <end position="507"/>
    </location>
</feature>
<dbReference type="AlphaFoldDB" id="A0A167K829"/>
<dbReference type="EMBL" id="KV417295">
    <property type="protein sequence ID" value="KZO94368.1"/>
    <property type="molecule type" value="Genomic_DNA"/>
</dbReference>
<dbReference type="Pfam" id="PF07927">
    <property type="entry name" value="HicA_toxin"/>
    <property type="match status" value="1"/>
</dbReference>
<sequence>MAKKNKSAVGSSDPDIPDESRMVVARPQDLRKEQGSYSQALVKCAQAGDLVKPGDLAKLCGGMERLTLMAEDLGKNAVRRPLKFEQLQKIADSQLDAHMDQIDALHTPDFFYDDIVYHIKSHVERLPDPKTGIIRNMTDNTEFVASIIGARIHYAYLCSASWYLLLLQLNKLNALSITDINVRNQLHQSRPVRELYMQMFDLADRVVQMERYRFGHACAACPYFSEYFERVSTREGQRISFRKERGDKAFINVVDFLIIQLALPGESPWSVQQLLAMLHEAFADNLKEEMKLSQQVNDALGDLSTAVQFLDMVDFPLNSSDAELWKTQDPVVTPEFLAYLESQDYSERALSDRAVYIPYVSPLHKTKEQDTLDDLWKAIDIKVMQSCLKITGQMMNLEQLWGLEMARQPSPKWTFMGVPTPGNKAERDPYEQRLLAVGSNATRIPRKLDITKKRLTAKSTNANLPEETQEDDSDERPPSMFSSTDDENLPDMRSLSPSEPDSASDDSSQPDETHAELIKQWLKDAMATEPDSVSVLENMLEVVLHNKDASREAEGFFGPERPPKPFNPIKKLFDLLRGRTIPAKDEASTKHRSSQPYVHAKKAPVSDTAAALDLDADEDVIPSLTPYYPPNKPHGGHSNAAEDGNMPDQDEPDEPNSPSKKKKPKKKTKKGLPSSAASNPPTTGTVSAQVRSRTSTSERSVGSSSGTLVGSTSALDVSRIPALPVGESVAQSGYAYLRERGGKPSEKAKTRGIQNLADARKKLSSWSPFRTEEPKAKDEKPEKTGVLTTFKNALRFNIRDDTADIMRRIMHAVETSTEDDDQEGSSLVLARAAKPERMRPMKWKDFVKGMTGMGFSVDLTTAGSSVRFDPPDSNDRSITVHMPHPKNEYAPNQLRRIGWRLKKHYGWMTENFRPWEENQ</sequence>
<evidence type="ECO:0000313" key="3">
    <source>
        <dbReference type="Proteomes" id="UP000076738"/>
    </source>
</evidence>
<dbReference type="STRING" id="1330018.A0A167K829"/>
<dbReference type="PANTHER" id="PTHR40788:SF1">
    <property type="entry name" value="IPA PROTEIN"/>
    <property type="match status" value="1"/>
</dbReference>
<feature type="compositionally biased region" description="Basic residues" evidence="1">
    <location>
        <begin position="659"/>
        <end position="670"/>
    </location>
</feature>
<feature type="compositionally biased region" description="Low complexity" evidence="1">
    <location>
        <begin position="690"/>
        <end position="713"/>
    </location>
</feature>
<feature type="compositionally biased region" description="Polar residues" evidence="1">
    <location>
        <begin position="676"/>
        <end position="689"/>
    </location>
</feature>
<protein>
    <submittedName>
        <fullName evidence="2">Uncharacterized protein</fullName>
    </submittedName>
</protein>
<dbReference type="GO" id="GO:0003729">
    <property type="term" value="F:mRNA binding"/>
    <property type="evidence" value="ECO:0007669"/>
    <property type="project" value="InterPro"/>
</dbReference>
<accession>A0A167K829</accession>
<feature type="region of interest" description="Disordered" evidence="1">
    <location>
        <begin position="452"/>
        <end position="513"/>
    </location>
</feature>
<dbReference type="Proteomes" id="UP000076738">
    <property type="component" value="Unassembled WGS sequence"/>
</dbReference>
<keyword evidence="3" id="KW-1185">Reference proteome</keyword>
<organism evidence="2 3">
    <name type="scientific">Calocera viscosa (strain TUFC12733)</name>
    <dbReference type="NCBI Taxonomy" id="1330018"/>
    <lineage>
        <taxon>Eukaryota</taxon>
        <taxon>Fungi</taxon>
        <taxon>Dikarya</taxon>
        <taxon>Basidiomycota</taxon>
        <taxon>Agaricomycotina</taxon>
        <taxon>Dacrymycetes</taxon>
        <taxon>Dacrymycetales</taxon>
        <taxon>Dacrymycetaceae</taxon>
        <taxon>Calocera</taxon>
    </lineage>
</organism>
<feature type="region of interest" description="Disordered" evidence="1">
    <location>
        <begin position="1"/>
        <end position="22"/>
    </location>
</feature>
<dbReference type="OrthoDB" id="2922289at2759"/>
<proteinExistence type="predicted"/>
<dbReference type="InterPro" id="IPR012933">
    <property type="entry name" value="HicA_mRNA_interferase"/>
</dbReference>
<feature type="region of interest" description="Disordered" evidence="1">
    <location>
        <begin position="581"/>
        <end position="729"/>
    </location>
</feature>